<evidence type="ECO:0000313" key="3">
    <source>
        <dbReference type="EMBL" id="TNH38491.1"/>
    </source>
</evidence>
<keyword evidence="1" id="KW-0812">Transmembrane</keyword>
<evidence type="ECO:0000259" key="2">
    <source>
        <dbReference type="Pfam" id="PF07331"/>
    </source>
</evidence>
<gene>
    <name evidence="3" type="ORF">FHD67_14855</name>
</gene>
<sequence>MTTAPDTRRRPDGAALTVAAVLALIAVIIFRDVATLPQNRGYSGVGPADVPRWIAWALLALSAWTVVAAFRDAPAERPAQDPAPIAWIIGGLAAQLALLNTAGFVIATALLFAATARAFGKRNLALTLPIGLIFTGTIYLVFSQLLNLSLPAGPLERLITGG</sequence>
<dbReference type="Pfam" id="PF07331">
    <property type="entry name" value="TctB"/>
    <property type="match status" value="1"/>
</dbReference>
<feature type="domain" description="DUF1468" evidence="2">
    <location>
        <begin position="18"/>
        <end position="151"/>
    </location>
</feature>
<reference evidence="3 4" key="1">
    <citation type="submission" date="2019-06" db="EMBL/GenBank/DDBJ databases">
        <authorList>
            <person name="Li J."/>
        </authorList>
    </citation>
    <scope>NUCLEOTIDE SEQUENCE [LARGE SCALE GENOMIC DNA]</scope>
    <source>
        <strain evidence="3 4">CGMCC 1.8012</strain>
    </source>
</reference>
<keyword evidence="1" id="KW-1133">Transmembrane helix</keyword>
<evidence type="ECO:0000256" key="1">
    <source>
        <dbReference type="SAM" id="Phobius"/>
    </source>
</evidence>
<dbReference type="RefSeq" id="WP_045982028.1">
    <property type="nucleotide sequence ID" value="NZ_VDDC01000028.1"/>
</dbReference>
<dbReference type="GeneID" id="97048616"/>
<feature type="transmembrane region" description="Helical" evidence="1">
    <location>
        <begin position="124"/>
        <end position="142"/>
    </location>
</feature>
<comment type="caution">
    <text evidence="3">The sequence shown here is derived from an EMBL/GenBank/DDBJ whole genome shotgun (WGS) entry which is preliminary data.</text>
</comment>
<name>A0A5C4R3Z3_9RHOB</name>
<dbReference type="InterPro" id="IPR009936">
    <property type="entry name" value="DUF1468"/>
</dbReference>
<dbReference type="EMBL" id="VDDC01000028">
    <property type="protein sequence ID" value="TNH38491.1"/>
    <property type="molecule type" value="Genomic_DNA"/>
</dbReference>
<feature type="transmembrane region" description="Helical" evidence="1">
    <location>
        <begin position="85"/>
        <end position="112"/>
    </location>
</feature>
<dbReference type="AlphaFoldDB" id="A0A5C4R3Z3"/>
<organism evidence="3 4">
    <name type="scientific">Paracoccus haeundaensis</name>
    <dbReference type="NCBI Taxonomy" id="225362"/>
    <lineage>
        <taxon>Bacteria</taxon>
        <taxon>Pseudomonadati</taxon>
        <taxon>Pseudomonadota</taxon>
        <taxon>Alphaproteobacteria</taxon>
        <taxon>Rhodobacterales</taxon>
        <taxon>Paracoccaceae</taxon>
        <taxon>Paracoccus</taxon>
    </lineage>
</organism>
<dbReference type="Proteomes" id="UP000304880">
    <property type="component" value="Unassembled WGS sequence"/>
</dbReference>
<keyword evidence="4" id="KW-1185">Reference proteome</keyword>
<accession>A0A5C4R3Z3</accession>
<feature type="transmembrane region" description="Helical" evidence="1">
    <location>
        <begin position="14"/>
        <end position="33"/>
    </location>
</feature>
<protein>
    <submittedName>
        <fullName evidence="3">Tripartite tricarboxylate transporter TctB family protein</fullName>
    </submittedName>
</protein>
<proteinExistence type="predicted"/>
<keyword evidence="1" id="KW-0472">Membrane</keyword>
<evidence type="ECO:0000313" key="4">
    <source>
        <dbReference type="Proteomes" id="UP000304880"/>
    </source>
</evidence>